<dbReference type="GO" id="GO:0051537">
    <property type="term" value="F:2 iron, 2 sulfur cluster binding"/>
    <property type="evidence" value="ECO:0007669"/>
    <property type="project" value="InterPro"/>
</dbReference>
<evidence type="ECO:0000313" key="3">
    <source>
        <dbReference type="Proteomes" id="UP000254425"/>
    </source>
</evidence>
<dbReference type="RefSeq" id="WP_208883386.1">
    <property type="nucleotide sequence ID" value="NZ_CP031320.1"/>
</dbReference>
<dbReference type="Pfam" id="PF11575">
    <property type="entry name" value="FhuF_C"/>
    <property type="match status" value="1"/>
</dbReference>
<name>A0A345XXT7_9ACTN</name>
<evidence type="ECO:0000313" key="2">
    <source>
        <dbReference type="EMBL" id="AXK36453.1"/>
    </source>
</evidence>
<dbReference type="Proteomes" id="UP000254425">
    <property type="component" value="Chromosome"/>
</dbReference>
<feature type="domain" description="Ferric siderophore reductase C-terminal" evidence="1">
    <location>
        <begin position="252"/>
        <end position="272"/>
    </location>
</feature>
<dbReference type="EMBL" id="CP031320">
    <property type="protein sequence ID" value="AXK36453.1"/>
    <property type="molecule type" value="Genomic_DNA"/>
</dbReference>
<dbReference type="InterPro" id="IPR024726">
    <property type="entry name" value="FhuF_C"/>
</dbReference>
<proteinExistence type="predicted"/>
<accession>A0A345XXT7</accession>
<sequence length="288" mass="30806">MIEVRQPPGVATAANAPSLLAAGYRGLTAVCESLQVGIAAQDAPTAPGQVTAAELVDDPDLTAAFVGGEAERLLHRHGRPVRRDVAASRALHAYAWNVSLLMSGAWYREHRVPRVRPQDVRVSLATGALEVTVSGAFACLPDDPARELPGVRVLPHEEALHAELRAAVADHVRPLLAAVGPHIRRGPRALWGMIGDDLVSGVWYLGRVLGEEERALARAEALLPTALPPFPDGAGFRRLAAAGGRSYPTRTRSGCCLYYTIEPADACLTCPRTCDAERLRRLTDEDAS</sequence>
<organism evidence="2 3">
    <name type="scientific">Streptomyces armeniacus</name>
    <dbReference type="NCBI Taxonomy" id="83291"/>
    <lineage>
        <taxon>Bacteria</taxon>
        <taxon>Bacillati</taxon>
        <taxon>Actinomycetota</taxon>
        <taxon>Actinomycetes</taxon>
        <taxon>Kitasatosporales</taxon>
        <taxon>Streptomycetaceae</taxon>
        <taxon>Streptomyces</taxon>
    </lineage>
</organism>
<protein>
    <submittedName>
        <fullName evidence="2">Iron-sulfur protein</fullName>
    </submittedName>
</protein>
<reference evidence="2 3" key="1">
    <citation type="submission" date="2018-07" db="EMBL/GenBank/DDBJ databases">
        <title>Draft genome of the type strain Streptomyces armeniacus ATCC 15676.</title>
        <authorList>
            <person name="Labana P."/>
            <person name="Gosse J.T."/>
            <person name="Boddy C.N."/>
        </authorList>
    </citation>
    <scope>NUCLEOTIDE SEQUENCE [LARGE SCALE GENOMIC DNA]</scope>
    <source>
        <strain evidence="2 3">ATCC 15676</strain>
    </source>
</reference>
<keyword evidence="3" id="KW-1185">Reference proteome</keyword>
<dbReference type="AlphaFoldDB" id="A0A345XXT7"/>
<dbReference type="KEGG" id="sarm:DVA86_31620"/>
<evidence type="ECO:0000259" key="1">
    <source>
        <dbReference type="Pfam" id="PF11575"/>
    </source>
</evidence>
<gene>
    <name evidence="2" type="ORF">DVA86_31620</name>
</gene>